<dbReference type="UniPathway" id="UPA00077">
    <property type="reaction ID" value="UER00155"/>
</dbReference>
<dbReference type="InterPro" id="IPR035907">
    <property type="entry name" value="Hppk_sf"/>
</dbReference>
<evidence type="ECO:0000259" key="9">
    <source>
        <dbReference type="PROSITE" id="PS00794"/>
    </source>
</evidence>
<name>A0A372ZYB9_9ACTN</name>
<evidence type="ECO:0000256" key="8">
    <source>
        <dbReference type="ARBA" id="ARBA00022909"/>
    </source>
</evidence>
<dbReference type="GO" id="GO:0005524">
    <property type="term" value="F:ATP binding"/>
    <property type="evidence" value="ECO:0007669"/>
    <property type="project" value="UniProtKB-KW"/>
</dbReference>
<dbReference type="EMBL" id="QVIG01000001">
    <property type="protein sequence ID" value="RGD60873.1"/>
    <property type="molecule type" value="Genomic_DNA"/>
</dbReference>
<dbReference type="RefSeq" id="WP_117489038.1">
    <property type="nucleotide sequence ID" value="NZ_QVIG01000001.1"/>
</dbReference>
<keyword evidence="6 10" id="KW-0418">Kinase</keyword>
<evidence type="ECO:0000256" key="7">
    <source>
        <dbReference type="ARBA" id="ARBA00022840"/>
    </source>
</evidence>
<dbReference type="PROSITE" id="PS00794">
    <property type="entry name" value="HPPK"/>
    <property type="match status" value="1"/>
</dbReference>
<dbReference type="Gene3D" id="3.30.70.560">
    <property type="entry name" value="7,8-Dihydro-6-hydroxymethylpterin-pyrophosphokinase HPPK"/>
    <property type="match status" value="1"/>
</dbReference>
<comment type="caution">
    <text evidence="10">The sequence shown here is derived from an EMBL/GenBank/DDBJ whole genome shotgun (WGS) entry which is preliminary data.</text>
</comment>
<sequence length="199" mass="21346">MSTSDPTATPNAFDLESRVDSADTTLHSQRCAVIALGSNLGNRLDTLQGAVDALADTPGLKIKAVSAVYETEAVGGPDEQPNYYNAVVVLRTSLPPRDLLERGNAIEDAFGRVRTVHWGPRTLDVDILAYEGVLSDDPQLLLPHPRSHERAFVLAPWLDAQPEAEVPGHGRVDALLTALGGPDAQGVKRREDIGLTLPE</sequence>
<evidence type="ECO:0000313" key="10">
    <source>
        <dbReference type="EMBL" id="RGD60873.1"/>
    </source>
</evidence>
<evidence type="ECO:0000313" key="11">
    <source>
        <dbReference type="Proteomes" id="UP000263377"/>
    </source>
</evidence>
<accession>A0A372ZYB9</accession>
<evidence type="ECO:0000256" key="2">
    <source>
        <dbReference type="ARBA" id="ARBA00005051"/>
    </source>
</evidence>
<evidence type="ECO:0000256" key="6">
    <source>
        <dbReference type="ARBA" id="ARBA00022777"/>
    </source>
</evidence>
<gene>
    <name evidence="10" type="primary">folK</name>
    <name evidence="10" type="ORF">DR950_26675</name>
</gene>
<protein>
    <recommendedName>
        <fullName evidence="3">2-amino-4-hydroxy-6-hydroxymethyldihydropteridine diphosphokinase</fullName>
        <ecNumber evidence="3">2.7.6.3</ecNumber>
    </recommendedName>
</protein>
<evidence type="ECO:0000256" key="5">
    <source>
        <dbReference type="ARBA" id="ARBA00022741"/>
    </source>
</evidence>
<evidence type="ECO:0000256" key="1">
    <source>
        <dbReference type="ARBA" id="ARBA00000198"/>
    </source>
</evidence>
<comment type="pathway">
    <text evidence="2">Cofactor biosynthesis; tetrahydrofolate biosynthesis; 2-amino-4-hydroxy-6-hydroxymethyl-7,8-dihydropteridine diphosphate from 7,8-dihydroneopterin triphosphate: step 4/4.</text>
</comment>
<dbReference type="AlphaFoldDB" id="A0A372ZYB9"/>
<keyword evidence="7" id="KW-0067">ATP-binding</keyword>
<organism evidence="10 11">
    <name type="scientific">Kitasatospora xanthocidica</name>
    <dbReference type="NCBI Taxonomy" id="83382"/>
    <lineage>
        <taxon>Bacteria</taxon>
        <taxon>Bacillati</taxon>
        <taxon>Actinomycetota</taxon>
        <taxon>Actinomycetes</taxon>
        <taxon>Kitasatosporales</taxon>
        <taxon>Streptomycetaceae</taxon>
        <taxon>Kitasatospora</taxon>
    </lineage>
</organism>
<dbReference type="GO" id="GO:0046654">
    <property type="term" value="P:tetrahydrofolate biosynthetic process"/>
    <property type="evidence" value="ECO:0007669"/>
    <property type="project" value="UniProtKB-UniPathway"/>
</dbReference>
<dbReference type="PANTHER" id="PTHR43071">
    <property type="entry name" value="2-AMINO-4-HYDROXY-6-HYDROXYMETHYLDIHYDROPTERIDINE PYROPHOSPHOKINASE"/>
    <property type="match status" value="1"/>
</dbReference>
<dbReference type="Pfam" id="PF01288">
    <property type="entry name" value="HPPK"/>
    <property type="match status" value="1"/>
</dbReference>
<feature type="domain" description="7,8-dihydro-6-hydroxymethylpterin-pyrophosphokinase" evidence="9">
    <location>
        <begin position="117"/>
        <end position="128"/>
    </location>
</feature>
<dbReference type="Proteomes" id="UP000263377">
    <property type="component" value="Unassembled WGS sequence"/>
</dbReference>
<dbReference type="GO" id="GO:0003848">
    <property type="term" value="F:2-amino-4-hydroxy-6-hydroxymethyldihydropteridine diphosphokinase activity"/>
    <property type="evidence" value="ECO:0007669"/>
    <property type="project" value="UniProtKB-EC"/>
</dbReference>
<dbReference type="GO" id="GO:0016301">
    <property type="term" value="F:kinase activity"/>
    <property type="evidence" value="ECO:0007669"/>
    <property type="project" value="UniProtKB-KW"/>
</dbReference>
<keyword evidence="11" id="KW-1185">Reference proteome</keyword>
<dbReference type="InterPro" id="IPR000550">
    <property type="entry name" value="Hppk"/>
</dbReference>
<dbReference type="EC" id="2.7.6.3" evidence="3"/>
<dbReference type="CDD" id="cd00483">
    <property type="entry name" value="HPPK"/>
    <property type="match status" value="1"/>
</dbReference>
<evidence type="ECO:0000256" key="4">
    <source>
        <dbReference type="ARBA" id="ARBA00022679"/>
    </source>
</evidence>
<dbReference type="GO" id="GO:0046656">
    <property type="term" value="P:folic acid biosynthetic process"/>
    <property type="evidence" value="ECO:0007669"/>
    <property type="project" value="UniProtKB-KW"/>
</dbReference>
<dbReference type="SUPFAM" id="SSF55083">
    <property type="entry name" value="6-hydroxymethyl-7,8-dihydropterin pyrophosphokinase, HPPK"/>
    <property type="match status" value="1"/>
</dbReference>
<dbReference type="PANTHER" id="PTHR43071:SF1">
    <property type="entry name" value="2-AMINO-4-HYDROXY-6-HYDROXYMETHYLDIHYDROPTERIDINE PYROPHOSPHOKINASE"/>
    <property type="match status" value="1"/>
</dbReference>
<dbReference type="NCBIfam" id="TIGR01498">
    <property type="entry name" value="folK"/>
    <property type="match status" value="1"/>
</dbReference>
<keyword evidence="4 10" id="KW-0808">Transferase</keyword>
<evidence type="ECO:0000256" key="3">
    <source>
        <dbReference type="ARBA" id="ARBA00013253"/>
    </source>
</evidence>
<comment type="catalytic activity">
    <reaction evidence="1">
        <text>6-hydroxymethyl-7,8-dihydropterin + ATP = (7,8-dihydropterin-6-yl)methyl diphosphate + AMP + H(+)</text>
        <dbReference type="Rhea" id="RHEA:11412"/>
        <dbReference type="ChEBI" id="CHEBI:15378"/>
        <dbReference type="ChEBI" id="CHEBI:30616"/>
        <dbReference type="ChEBI" id="CHEBI:44841"/>
        <dbReference type="ChEBI" id="CHEBI:72950"/>
        <dbReference type="ChEBI" id="CHEBI:456215"/>
        <dbReference type="EC" id="2.7.6.3"/>
    </reaction>
</comment>
<proteinExistence type="predicted"/>
<keyword evidence="8" id="KW-0289">Folate biosynthesis</keyword>
<keyword evidence="5" id="KW-0547">Nucleotide-binding</keyword>
<reference evidence="10 11" key="1">
    <citation type="submission" date="2018-08" db="EMBL/GenBank/DDBJ databases">
        <title>Diversity &amp; Physiological Properties of Lignin-Decomposing Actinobacteria from Soil.</title>
        <authorList>
            <person name="Roh S.G."/>
            <person name="Kim S.B."/>
        </authorList>
    </citation>
    <scope>NUCLEOTIDE SEQUENCE [LARGE SCALE GENOMIC DNA]</scope>
    <source>
        <strain evidence="10 11">MMS17-GH009</strain>
    </source>
</reference>